<accession>A0A9Q1I0P6</accession>
<proteinExistence type="predicted"/>
<organism evidence="2 3">
    <name type="scientific">Conger conger</name>
    <name type="common">Conger eel</name>
    <name type="synonym">Muraena conger</name>
    <dbReference type="NCBI Taxonomy" id="82655"/>
    <lineage>
        <taxon>Eukaryota</taxon>
        <taxon>Metazoa</taxon>
        <taxon>Chordata</taxon>
        <taxon>Craniata</taxon>
        <taxon>Vertebrata</taxon>
        <taxon>Euteleostomi</taxon>
        <taxon>Actinopterygii</taxon>
        <taxon>Neopterygii</taxon>
        <taxon>Teleostei</taxon>
        <taxon>Anguilliformes</taxon>
        <taxon>Congridae</taxon>
        <taxon>Conger</taxon>
    </lineage>
</organism>
<name>A0A9Q1I0P6_CONCO</name>
<evidence type="ECO:0000313" key="2">
    <source>
        <dbReference type="EMBL" id="KAJ8274298.1"/>
    </source>
</evidence>
<dbReference type="Proteomes" id="UP001152803">
    <property type="component" value="Unassembled WGS sequence"/>
</dbReference>
<gene>
    <name evidence="2" type="ORF">COCON_G00089230</name>
</gene>
<reference evidence="2" key="1">
    <citation type="journal article" date="2023" name="Science">
        <title>Genome structures resolve the early diversification of teleost fishes.</title>
        <authorList>
            <person name="Parey E."/>
            <person name="Louis A."/>
            <person name="Montfort J."/>
            <person name="Bouchez O."/>
            <person name="Roques C."/>
            <person name="Iampietro C."/>
            <person name="Lluch J."/>
            <person name="Castinel A."/>
            <person name="Donnadieu C."/>
            <person name="Desvignes T."/>
            <person name="Floi Bucao C."/>
            <person name="Jouanno E."/>
            <person name="Wen M."/>
            <person name="Mejri S."/>
            <person name="Dirks R."/>
            <person name="Jansen H."/>
            <person name="Henkel C."/>
            <person name="Chen W.J."/>
            <person name="Zahm M."/>
            <person name="Cabau C."/>
            <person name="Klopp C."/>
            <person name="Thompson A.W."/>
            <person name="Robinson-Rechavi M."/>
            <person name="Braasch I."/>
            <person name="Lecointre G."/>
            <person name="Bobe J."/>
            <person name="Postlethwait J.H."/>
            <person name="Berthelot C."/>
            <person name="Roest Crollius H."/>
            <person name="Guiguen Y."/>
        </authorList>
    </citation>
    <scope>NUCLEOTIDE SEQUENCE</scope>
    <source>
        <tissue evidence="2">Blood</tissue>
    </source>
</reference>
<feature type="region of interest" description="Disordered" evidence="1">
    <location>
        <begin position="66"/>
        <end position="98"/>
    </location>
</feature>
<dbReference type="AlphaFoldDB" id="A0A9Q1I0P6"/>
<evidence type="ECO:0000313" key="3">
    <source>
        <dbReference type="Proteomes" id="UP001152803"/>
    </source>
</evidence>
<dbReference type="EMBL" id="JAFJMO010000006">
    <property type="protein sequence ID" value="KAJ8274298.1"/>
    <property type="molecule type" value="Genomic_DNA"/>
</dbReference>
<sequence>MTATMTTTVQSPLVPPPQNILDQFHQGQKLTTFCTVKVQTPSFRHKVQAPHARTVDPLPLWSVHTAQHTQGWERETQGHSRAPAAAAAAPTESSTLRC</sequence>
<keyword evidence="3" id="KW-1185">Reference proteome</keyword>
<evidence type="ECO:0000256" key="1">
    <source>
        <dbReference type="SAM" id="MobiDB-lite"/>
    </source>
</evidence>
<comment type="caution">
    <text evidence="2">The sequence shown here is derived from an EMBL/GenBank/DDBJ whole genome shotgun (WGS) entry which is preliminary data.</text>
</comment>
<protein>
    <submittedName>
        <fullName evidence="2">Uncharacterized protein</fullName>
    </submittedName>
</protein>